<gene>
    <name evidence="1" type="ORF">M441DRAFT_455204</name>
</gene>
<sequence>MNWGWAEDAWLPKWVVLQAPVELKKTCSTRATHRLPSSTGTFDCYVSWAEVPPEKPRAGLWAAFSLCGVHRVIRPLFFGIFLHLCLFASAQVTPPGETPTFSVWRGICTSTSLVGSMMPEIISRDQAIVEAGSSISRRLALSEISAHNARCPVRGTHFCWVADMVLVGSSRSGCGNICHAYPV</sequence>
<dbReference type="OrthoDB" id="10586703at2759"/>
<accession>A0A2T3ZEP7</accession>
<evidence type="ECO:0000313" key="2">
    <source>
        <dbReference type="Proteomes" id="UP000240493"/>
    </source>
</evidence>
<dbReference type="Proteomes" id="UP000240493">
    <property type="component" value="Unassembled WGS sequence"/>
</dbReference>
<dbReference type="EMBL" id="KZ679259">
    <property type="protein sequence ID" value="PTB43287.1"/>
    <property type="molecule type" value="Genomic_DNA"/>
</dbReference>
<dbReference type="AlphaFoldDB" id="A0A2T3ZEP7"/>
<protein>
    <submittedName>
        <fullName evidence="1">Uncharacterized protein</fullName>
    </submittedName>
</protein>
<name>A0A2T3ZEP7_TRIA4</name>
<keyword evidence="2" id="KW-1185">Reference proteome</keyword>
<organism evidence="1 2">
    <name type="scientific">Trichoderma asperellum (strain ATCC 204424 / CBS 433.97 / NBRC 101777)</name>
    <dbReference type="NCBI Taxonomy" id="1042311"/>
    <lineage>
        <taxon>Eukaryota</taxon>
        <taxon>Fungi</taxon>
        <taxon>Dikarya</taxon>
        <taxon>Ascomycota</taxon>
        <taxon>Pezizomycotina</taxon>
        <taxon>Sordariomycetes</taxon>
        <taxon>Hypocreomycetidae</taxon>
        <taxon>Hypocreales</taxon>
        <taxon>Hypocreaceae</taxon>
        <taxon>Trichoderma</taxon>
    </lineage>
</organism>
<reference evidence="1 2" key="1">
    <citation type="submission" date="2016-07" db="EMBL/GenBank/DDBJ databases">
        <title>Multiple horizontal gene transfer events from other fungi enriched the ability of initially mycotrophic Trichoderma (Ascomycota) to feed on dead plant biomass.</title>
        <authorList>
            <consortium name="DOE Joint Genome Institute"/>
            <person name="Aerts A."/>
            <person name="Atanasova L."/>
            <person name="Chenthamara K."/>
            <person name="Zhang J."/>
            <person name="Grujic M."/>
            <person name="Henrissat B."/>
            <person name="Kuo A."/>
            <person name="Salamov A."/>
            <person name="Lipzen A."/>
            <person name="Labutti K."/>
            <person name="Barry K."/>
            <person name="Miao Y."/>
            <person name="Rahimi M.J."/>
            <person name="Shen Q."/>
            <person name="Grigoriev I.V."/>
            <person name="Kubicek C.P."/>
            <person name="Druzhinina I.S."/>
        </authorList>
    </citation>
    <scope>NUCLEOTIDE SEQUENCE [LARGE SCALE GENOMIC DNA]</scope>
    <source>
        <strain evidence="1 2">CBS 433.97</strain>
    </source>
</reference>
<evidence type="ECO:0000313" key="1">
    <source>
        <dbReference type="EMBL" id="PTB43287.1"/>
    </source>
</evidence>
<proteinExistence type="predicted"/>